<protein>
    <recommendedName>
        <fullName evidence="2">EAL domain-containing protein</fullName>
    </recommendedName>
</protein>
<organism evidence="3 4">
    <name type="scientific">Micavibrio aeruginosavorus EPB</name>
    <dbReference type="NCBI Taxonomy" id="349215"/>
    <lineage>
        <taxon>Bacteria</taxon>
        <taxon>Pseudomonadati</taxon>
        <taxon>Bdellovibrionota</taxon>
        <taxon>Bdellovibrionia</taxon>
        <taxon>Bdellovibrionales</taxon>
        <taxon>Pseudobdellovibrionaceae</taxon>
        <taxon>Micavibrio</taxon>
    </lineage>
</organism>
<dbReference type="RefSeq" id="WP_015467032.1">
    <property type="nucleotide sequence ID" value="NC_020812.1"/>
</dbReference>
<dbReference type="PANTHER" id="PTHR33121:SF79">
    <property type="entry name" value="CYCLIC DI-GMP PHOSPHODIESTERASE PDED-RELATED"/>
    <property type="match status" value="1"/>
</dbReference>
<evidence type="ECO:0000259" key="2">
    <source>
        <dbReference type="PROSITE" id="PS50883"/>
    </source>
</evidence>
<dbReference type="AlphaFoldDB" id="M4VWC9"/>
<evidence type="ECO:0000313" key="4">
    <source>
        <dbReference type="Proteomes" id="UP000011932"/>
    </source>
</evidence>
<dbReference type="InterPro" id="IPR035919">
    <property type="entry name" value="EAL_sf"/>
</dbReference>
<sequence length="504" mass="55967">MAQAKQRAWSFLHSIFSRHRVAPVDIGVDVDLDMSDINTPQNTRRFSVAFLPRPIIESLNTMQMRIAVGAVAVVGALIVAFVMIRPDSEIGSAALLGGMLVLAGLVMYDIISRRNWERTITEQLESLTRNHDRLVREVARNRTDLAVVKEGLADAADEVMAIGKNFGPGHTIEAKMIETIITQLSELGRRPSTRILSPQEQAALNAQAEDPAMGILELLVAPPPKMVPPPSALEAALNPDFNKFSDTVVMELIRHAVQNDHIDVFVQPVVSLPQRKARFQELYARLRAAAGSYIPAARYMDLAHKESMVPAIDNLLLLRALQILRDQRDDDDALPSIINISSATLHDTSFMNDLVTFLAQYRTLAPRIVFELPLGDIDNAPKSVTEILSGLSQLGCRFSVDQVRRRRIDINRLRSMGIRFIKLDAAWLIREAQQDGGNARITKLKAQLDRAGIDLIVERVENANQLREVLDFGIDYGQGFLFAKPDLYGSTGHKSAINPKRAVN</sequence>
<keyword evidence="1" id="KW-1133">Transmembrane helix</keyword>
<evidence type="ECO:0000313" key="3">
    <source>
        <dbReference type="EMBL" id="AGH97479.1"/>
    </source>
</evidence>
<dbReference type="InterPro" id="IPR001633">
    <property type="entry name" value="EAL_dom"/>
</dbReference>
<dbReference type="HOGENOM" id="CLU_036071_0_0_5"/>
<dbReference type="KEGG" id="man:A11S_655"/>
<dbReference type="OrthoDB" id="7178689at2"/>
<dbReference type="SUPFAM" id="SSF141868">
    <property type="entry name" value="EAL domain-like"/>
    <property type="match status" value="1"/>
</dbReference>
<accession>M4VWC9</accession>
<dbReference type="InterPro" id="IPR050706">
    <property type="entry name" value="Cyclic-di-GMP_PDE-like"/>
</dbReference>
<feature type="transmembrane region" description="Helical" evidence="1">
    <location>
        <begin position="90"/>
        <end position="111"/>
    </location>
</feature>
<evidence type="ECO:0000256" key="1">
    <source>
        <dbReference type="SAM" id="Phobius"/>
    </source>
</evidence>
<dbReference type="Pfam" id="PF00563">
    <property type="entry name" value="EAL"/>
    <property type="match status" value="1"/>
</dbReference>
<dbReference type="CDD" id="cd01948">
    <property type="entry name" value="EAL"/>
    <property type="match status" value="1"/>
</dbReference>
<dbReference type="PANTHER" id="PTHR33121">
    <property type="entry name" value="CYCLIC DI-GMP PHOSPHODIESTERASE PDEF"/>
    <property type="match status" value="1"/>
</dbReference>
<feature type="domain" description="EAL" evidence="2">
    <location>
        <begin position="246"/>
        <end position="499"/>
    </location>
</feature>
<feature type="transmembrane region" description="Helical" evidence="1">
    <location>
        <begin position="66"/>
        <end position="84"/>
    </location>
</feature>
<dbReference type="PROSITE" id="PS50883">
    <property type="entry name" value="EAL"/>
    <property type="match status" value="1"/>
</dbReference>
<name>M4VWC9_9BACT</name>
<gene>
    <name evidence="3" type="ORF">A11S_655</name>
</gene>
<dbReference type="SMART" id="SM00052">
    <property type="entry name" value="EAL"/>
    <property type="match status" value="1"/>
</dbReference>
<dbReference type="Gene3D" id="3.20.20.450">
    <property type="entry name" value="EAL domain"/>
    <property type="match status" value="1"/>
</dbReference>
<reference evidence="3 4" key="1">
    <citation type="journal article" date="2013" name="ISME J.">
        <title>By their genes ye shall know them: genomic signatures of predatory bacteria.</title>
        <authorList>
            <person name="Pasternak Z."/>
            <person name="Pietrokovski S."/>
            <person name="Rotem O."/>
            <person name="Gophna U."/>
            <person name="Lurie-Weinberger M.N."/>
            <person name="Jurkevitch E."/>
        </authorList>
    </citation>
    <scope>NUCLEOTIDE SEQUENCE [LARGE SCALE GENOMIC DNA]</scope>
    <source>
        <strain evidence="3">EPB</strain>
    </source>
</reference>
<keyword evidence="1" id="KW-0812">Transmembrane</keyword>
<dbReference type="STRING" id="349215.A11S_655"/>
<keyword evidence="1" id="KW-0472">Membrane</keyword>
<dbReference type="GO" id="GO:0071111">
    <property type="term" value="F:cyclic-guanylate-specific phosphodiesterase activity"/>
    <property type="evidence" value="ECO:0007669"/>
    <property type="project" value="InterPro"/>
</dbReference>
<dbReference type="EMBL" id="CP003538">
    <property type="protein sequence ID" value="AGH97479.1"/>
    <property type="molecule type" value="Genomic_DNA"/>
</dbReference>
<proteinExistence type="predicted"/>
<dbReference type="Proteomes" id="UP000011932">
    <property type="component" value="Chromosome"/>
</dbReference>